<dbReference type="Proteomes" id="UP000265520">
    <property type="component" value="Unassembled WGS sequence"/>
</dbReference>
<evidence type="ECO:0000313" key="1">
    <source>
        <dbReference type="EMBL" id="MCI42997.1"/>
    </source>
</evidence>
<proteinExistence type="predicted"/>
<reference evidence="1 2" key="1">
    <citation type="journal article" date="2018" name="Front. Plant Sci.">
        <title>Red Clover (Trifolium pratense) and Zigzag Clover (T. medium) - A Picture of Genomic Similarities and Differences.</title>
        <authorList>
            <person name="Dluhosova J."/>
            <person name="Istvanek J."/>
            <person name="Nedelnik J."/>
            <person name="Repkova J."/>
        </authorList>
    </citation>
    <scope>NUCLEOTIDE SEQUENCE [LARGE SCALE GENOMIC DNA]</scope>
    <source>
        <strain evidence="2">cv. 10/8</strain>
        <tissue evidence="1">Leaf</tissue>
    </source>
</reference>
<accession>A0A392S3P0</accession>
<dbReference type="AlphaFoldDB" id="A0A392S3P0"/>
<sequence length="43" mass="4899">LEEHLRAVEGNNIYGLNIFDMCLVPDVVISAKFKAPEFEKYKG</sequence>
<name>A0A392S3P0_9FABA</name>
<comment type="caution">
    <text evidence="1">The sequence shown here is derived from an EMBL/GenBank/DDBJ whole genome shotgun (WGS) entry which is preliminary data.</text>
</comment>
<protein>
    <submittedName>
        <fullName evidence="1">Uncharacterized protein</fullName>
    </submittedName>
</protein>
<keyword evidence="2" id="KW-1185">Reference proteome</keyword>
<organism evidence="1 2">
    <name type="scientific">Trifolium medium</name>
    <dbReference type="NCBI Taxonomy" id="97028"/>
    <lineage>
        <taxon>Eukaryota</taxon>
        <taxon>Viridiplantae</taxon>
        <taxon>Streptophyta</taxon>
        <taxon>Embryophyta</taxon>
        <taxon>Tracheophyta</taxon>
        <taxon>Spermatophyta</taxon>
        <taxon>Magnoliopsida</taxon>
        <taxon>eudicotyledons</taxon>
        <taxon>Gunneridae</taxon>
        <taxon>Pentapetalae</taxon>
        <taxon>rosids</taxon>
        <taxon>fabids</taxon>
        <taxon>Fabales</taxon>
        <taxon>Fabaceae</taxon>
        <taxon>Papilionoideae</taxon>
        <taxon>50 kb inversion clade</taxon>
        <taxon>NPAAA clade</taxon>
        <taxon>Hologalegina</taxon>
        <taxon>IRL clade</taxon>
        <taxon>Trifolieae</taxon>
        <taxon>Trifolium</taxon>
    </lineage>
</organism>
<feature type="non-terminal residue" evidence="1">
    <location>
        <position position="1"/>
    </location>
</feature>
<evidence type="ECO:0000313" key="2">
    <source>
        <dbReference type="Proteomes" id="UP000265520"/>
    </source>
</evidence>
<dbReference type="EMBL" id="LXQA010311831">
    <property type="protein sequence ID" value="MCI42997.1"/>
    <property type="molecule type" value="Genomic_DNA"/>
</dbReference>